<gene>
    <name evidence="1" type="ORF">NCTC11075_00812</name>
</gene>
<reference evidence="1 2" key="1">
    <citation type="submission" date="2018-12" db="EMBL/GenBank/DDBJ databases">
        <authorList>
            <consortium name="Pathogen Informatics"/>
        </authorList>
    </citation>
    <scope>NUCLEOTIDE SEQUENCE [LARGE SCALE GENOMIC DNA]</scope>
    <source>
        <strain evidence="1 2">NCTC11075</strain>
    </source>
</reference>
<accession>A0A447UHD9</accession>
<dbReference type="Proteomes" id="UP000270272">
    <property type="component" value="Chromosome"/>
</dbReference>
<dbReference type="EMBL" id="LR134204">
    <property type="protein sequence ID" value="VEB85531.1"/>
    <property type="molecule type" value="Genomic_DNA"/>
</dbReference>
<name>A0A447UHD9_CITKO</name>
<sequence>MGKVATDMDAVSYHEYKPRLREQIPHGLQ</sequence>
<evidence type="ECO:0000313" key="2">
    <source>
        <dbReference type="Proteomes" id="UP000270272"/>
    </source>
</evidence>
<organism evidence="1 2">
    <name type="scientific">Citrobacter koseri</name>
    <name type="common">Citrobacter diversus</name>
    <dbReference type="NCBI Taxonomy" id="545"/>
    <lineage>
        <taxon>Bacteria</taxon>
        <taxon>Pseudomonadati</taxon>
        <taxon>Pseudomonadota</taxon>
        <taxon>Gammaproteobacteria</taxon>
        <taxon>Enterobacterales</taxon>
        <taxon>Enterobacteriaceae</taxon>
        <taxon>Citrobacter</taxon>
    </lineage>
</organism>
<protein>
    <submittedName>
        <fullName evidence="1">Cobyric acid synthase</fullName>
    </submittedName>
</protein>
<evidence type="ECO:0000313" key="1">
    <source>
        <dbReference type="EMBL" id="VEB85531.1"/>
    </source>
</evidence>
<dbReference type="AlphaFoldDB" id="A0A447UHD9"/>
<proteinExistence type="predicted"/>